<evidence type="ECO:0000256" key="4">
    <source>
        <dbReference type="SAM" id="Phobius"/>
    </source>
</evidence>
<dbReference type="Pfam" id="PF00160">
    <property type="entry name" value="Pro_isomerase"/>
    <property type="match status" value="1"/>
</dbReference>
<organism evidence="6 7">
    <name type="scientific">Kitasatospora xanthocidica</name>
    <dbReference type="NCBI Taxonomy" id="83382"/>
    <lineage>
        <taxon>Bacteria</taxon>
        <taxon>Bacillati</taxon>
        <taxon>Actinomycetota</taxon>
        <taxon>Actinomycetes</taxon>
        <taxon>Kitasatosporales</taxon>
        <taxon>Streptomycetaceae</taxon>
        <taxon>Kitasatospora</taxon>
    </lineage>
</organism>
<feature type="compositionally biased region" description="Low complexity" evidence="3">
    <location>
        <begin position="92"/>
        <end position="103"/>
    </location>
</feature>
<keyword evidence="4" id="KW-0812">Transmembrane</keyword>
<comment type="function">
    <text evidence="1 2">PPIases accelerate the folding of proteins. It catalyzes the cis-trans isomerization of proline imidic peptide bonds in oligopeptides.</text>
</comment>
<feature type="domain" description="PPIase cyclophilin-type" evidence="5">
    <location>
        <begin position="129"/>
        <end position="277"/>
    </location>
</feature>
<accession>A0A372ZRW6</accession>
<comment type="catalytic activity">
    <reaction evidence="2">
        <text>[protein]-peptidylproline (omega=180) = [protein]-peptidylproline (omega=0)</text>
        <dbReference type="Rhea" id="RHEA:16237"/>
        <dbReference type="Rhea" id="RHEA-COMP:10747"/>
        <dbReference type="Rhea" id="RHEA-COMP:10748"/>
        <dbReference type="ChEBI" id="CHEBI:83833"/>
        <dbReference type="ChEBI" id="CHEBI:83834"/>
        <dbReference type="EC" id="5.2.1.8"/>
    </reaction>
</comment>
<dbReference type="SUPFAM" id="SSF50891">
    <property type="entry name" value="Cyclophilin-like"/>
    <property type="match status" value="1"/>
</dbReference>
<evidence type="ECO:0000256" key="2">
    <source>
        <dbReference type="RuleBase" id="RU363019"/>
    </source>
</evidence>
<dbReference type="Gene3D" id="2.40.100.10">
    <property type="entry name" value="Cyclophilin-like"/>
    <property type="match status" value="1"/>
</dbReference>
<keyword evidence="7" id="KW-1185">Reference proteome</keyword>
<evidence type="ECO:0000313" key="7">
    <source>
        <dbReference type="Proteomes" id="UP000263377"/>
    </source>
</evidence>
<evidence type="ECO:0000313" key="6">
    <source>
        <dbReference type="EMBL" id="RGD58648.1"/>
    </source>
</evidence>
<dbReference type="InterPro" id="IPR044666">
    <property type="entry name" value="Cyclophilin_A-like"/>
</dbReference>
<name>A0A372ZRW6_9ACTN</name>
<feature type="region of interest" description="Disordered" evidence="3">
    <location>
        <begin position="57"/>
        <end position="105"/>
    </location>
</feature>
<dbReference type="RefSeq" id="WP_049651820.1">
    <property type="nucleotide sequence ID" value="NZ_QVIG01000001.1"/>
</dbReference>
<evidence type="ECO:0000259" key="5">
    <source>
        <dbReference type="PROSITE" id="PS50072"/>
    </source>
</evidence>
<dbReference type="EC" id="5.2.1.8" evidence="2"/>
<protein>
    <recommendedName>
        <fullName evidence="2">Peptidyl-prolyl cis-trans isomerase</fullName>
        <shortName evidence="2">PPIase</shortName>
        <ecNumber evidence="2">5.2.1.8</ecNumber>
    </recommendedName>
</protein>
<evidence type="ECO:0000256" key="3">
    <source>
        <dbReference type="SAM" id="MobiDB-lite"/>
    </source>
</evidence>
<sequence>MVSSEQRRRQLAREKYERQLERRVEAQAARRRRNTILGASLAVVVLAGGGTLIATGAFSSDDKGDKKASNSAQAAPTGTEEPSAPTRKPVEGCAAPAPGAPNGKQWQAEPAMTIDAGGSYAMTLDSNCGKVTIALDAAKAPHTVNSFAFLAGEQYFDHTKCHRLTTDGIFVLQCGDPTASATVPGGSGGPGYKFADENLTGATYPAGTVAMANSGPGTNGSQFFLVYKDTKLPPNYTPFGKVTGGLDVVQKIAAAGTLEGSSDGHPMADVTFNSVTVAKG</sequence>
<dbReference type="InterPro" id="IPR029000">
    <property type="entry name" value="Cyclophilin-like_dom_sf"/>
</dbReference>
<gene>
    <name evidence="6" type="ORF">DR950_13390</name>
</gene>
<evidence type="ECO:0000256" key="1">
    <source>
        <dbReference type="ARBA" id="ARBA00002388"/>
    </source>
</evidence>
<dbReference type="Proteomes" id="UP000263377">
    <property type="component" value="Unassembled WGS sequence"/>
</dbReference>
<dbReference type="AlphaFoldDB" id="A0A372ZRW6"/>
<keyword evidence="2" id="KW-0697">Rotamase</keyword>
<keyword evidence="4" id="KW-1133">Transmembrane helix</keyword>
<dbReference type="PRINTS" id="PR00153">
    <property type="entry name" value="CSAPPISMRASE"/>
</dbReference>
<comment type="caution">
    <text evidence="6">The sequence shown here is derived from an EMBL/GenBank/DDBJ whole genome shotgun (WGS) entry which is preliminary data.</text>
</comment>
<reference evidence="6 7" key="1">
    <citation type="submission" date="2018-08" db="EMBL/GenBank/DDBJ databases">
        <title>Diversity &amp; Physiological Properties of Lignin-Decomposing Actinobacteria from Soil.</title>
        <authorList>
            <person name="Roh S.G."/>
            <person name="Kim S.B."/>
        </authorList>
    </citation>
    <scope>NUCLEOTIDE SEQUENCE [LARGE SCALE GENOMIC DNA]</scope>
    <source>
        <strain evidence="6 7">MMS17-GH009</strain>
    </source>
</reference>
<dbReference type="EMBL" id="QVIG01000001">
    <property type="protein sequence ID" value="RGD58648.1"/>
    <property type="molecule type" value="Genomic_DNA"/>
</dbReference>
<dbReference type="PANTHER" id="PTHR45625">
    <property type="entry name" value="PEPTIDYL-PROLYL CIS-TRANS ISOMERASE-RELATED"/>
    <property type="match status" value="1"/>
</dbReference>
<keyword evidence="4" id="KW-0472">Membrane</keyword>
<dbReference type="PANTHER" id="PTHR45625:SF3">
    <property type="entry name" value="PEPTIDYL-PROLYL CIS-TRANS ISOMERASE B-RELATED"/>
    <property type="match status" value="1"/>
</dbReference>
<proteinExistence type="inferred from homology"/>
<dbReference type="CDD" id="cd00317">
    <property type="entry name" value="cyclophilin"/>
    <property type="match status" value="1"/>
</dbReference>
<dbReference type="GO" id="GO:0003755">
    <property type="term" value="F:peptidyl-prolyl cis-trans isomerase activity"/>
    <property type="evidence" value="ECO:0007669"/>
    <property type="project" value="UniProtKB-UniRule"/>
</dbReference>
<dbReference type="InterPro" id="IPR002130">
    <property type="entry name" value="Cyclophilin-type_PPIase_dom"/>
</dbReference>
<dbReference type="PROSITE" id="PS50072">
    <property type="entry name" value="CSA_PPIASE_2"/>
    <property type="match status" value="1"/>
</dbReference>
<feature type="transmembrane region" description="Helical" evidence="4">
    <location>
        <begin position="36"/>
        <end position="58"/>
    </location>
</feature>
<comment type="similarity">
    <text evidence="2">Belongs to the cyclophilin-type PPIase family.</text>
</comment>
<keyword evidence="2 6" id="KW-0413">Isomerase</keyword>